<gene>
    <name evidence="1" type="ORF">QYE76_061858</name>
</gene>
<reference evidence="1" key="1">
    <citation type="submission" date="2023-07" db="EMBL/GenBank/DDBJ databases">
        <title>A chromosome-level genome assembly of Lolium multiflorum.</title>
        <authorList>
            <person name="Chen Y."/>
            <person name="Copetti D."/>
            <person name="Kolliker R."/>
            <person name="Studer B."/>
        </authorList>
    </citation>
    <scope>NUCLEOTIDE SEQUENCE</scope>
    <source>
        <strain evidence="1">02402/16</strain>
        <tissue evidence="1">Leaf</tissue>
    </source>
</reference>
<dbReference type="Proteomes" id="UP001231189">
    <property type="component" value="Unassembled WGS sequence"/>
</dbReference>
<comment type="caution">
    <text evidence="1">The sequence shown here is derived from an EMBL/GenBank/DDBJ whole genome shotgun (WGS) entry which is preliminary data.</text>
</comment>
<accession>A0AAD8S345</accession>
<keyword evidence="2" id="KW-1185">Reference proteome</keyword>
<dbReference type="AlphaFoldDB" id="A0AAD8S345"/>
<name>A0AAD8S345_LOLMU</name>
<sequence>MKIAKDTKKMTIVDTSGSSHELTQNVDWVGDVRTCDSKVDKTPNQVTIASRVRKRITISGTEADIELHRSLDNALITKSGTSEKVLNILLWRSHRRSVAKEDTLNRLSSQLGAFAWSKKNIANTTKKTKGRVIRSVTSKTLKRNTTLQGCGGLKIDEIGGKQTASSQK</sequence>
<evidence type="ECO:0000313" key="2">
    <source>
        <dbReference type="Proteomes" id="UP001231189"/>
    </source>
</evidence>
<organism evidence="1 2">
    <name type="scientific">Lolium multiflorum</name>
    <name type="common">Italian ryegrass</name>
    <name type="synonym">Lolium perenne subsp. multiflorum</name>
    <dbReference type="NCBI Taxonomy" id="4521"/>
    <lineage>
        <taxon>Eukaryota</taxon>
        <taxon>Viridiplantae</taxon>
        <taxon>Streptophyta</taxon>
        <taxon>Embryophyta</taxon>
        <taxon>Tracheophyta</taxon>
        <taxon>Spermatophyta</taxon>
        <taxon>Magnoliopsida</taxon>
        <taxon>Liliopsida</taxon>
        <taxon>Poales</taxon>
        <taxon>Poaceae</taxon>
        <taxon>BOP clade</taxon>
        <taxon>Pooideae</taxon>
        <taxon>Poodae</taxon>
        <taxon>Poeae</taxon>
        <taxon>Poeae Chloroplast Group 2 (Poeae type)</taxon>
        <taxon>Loliodinae</taxon>
        <taxon>Loliinae</taxon>
        <taxon>Lolium</taxon>
    </lineage>
</organism>
<proteinExistence type="predicted"/>
<dbReference type="EMBL" id="JAUUTY010000004">
    <property type="protein sequence ID" value="KAK1644053.1"/>
    <property type="molecule type" value="Genomic_DNA"/>
</dbReference>
<evidence type="ECO:0000313" key="1">
    <source>
        <dbReference type="EMBL" id="KAK1644053.1"/>
    </source>
</evidence>
<protein>
    <submittedName>
        <fullName evidence="1">Uncharacterized protein</fullName>
    </submittedName>
</protein>